<keyword evidence="4" id="KW-0963">Cytoplasm</keyword>
<keyword evidence="7" id="KW-0446">Lipid-binding</keyword>
<evidence type="ECO:0000256" key="5">
    <source>
        <dbReference type="ARBA" id="ARBA00022782"/>
    </source>
</evidence>
<dbReference type="AlphaFoldDB" id="A0AAD1RAI0"/>
<accession>A0AAD1RAI0</accession>
<reference evidence="10" key="1">
    <citation type="submission" date="2022-03" db="EMBL/GenBank/DDBJ databases">
        <authorList>
            <person name="Alioto T."/>
            <person name="Alioto T."/>
            <person name="Gomez Garrido J."/>
        </authorList>
    </citation>
    <scope>NUCLEOTIDE SEQUENCE</scope>
</reference>
<dbReference type="InterPro" id="IPR036140">
    <property type="entry name" value="PFN_sf"/>
</dbReference>
<gene>
    <name evidence="10" type="ORF">PECUL_23A014036</name>
</gene>
<comment type="subcellular location">
    <subcellularLocation>
        <location evidence="1">Cytoplasm</location>
    </subcellularLocation>
</comment>
<dbReference type="GO" id="GO:0003785">
    <property type="term" value="F:actin monomer binding"/>
    <property type="evidence" value="ECO:0007669"/>
    <property type="project" value="TreeGrafter"/>
</dbReference>
<dbReference type="SMART" id="SM00392">
    <property type="entry name" value="PROF"/>
    <property type="match status" value="1"/>
</dbReference>
<dbReference type="PANTHER" id="PTHR11604:SF2">
    <property type="entry name" value="PROFILIN-4"/>
    <property type="match status" value="1"/>
</dbReference>
<organism evidence="10 11">
    <name type="scientific">Pelobates cultripes</name>
    <name type="common">Western spadefoot toad</name>
    <dbReference type="NCBI Taxonomy" id="61616"/>
    <lineage>
        <taxon>Eukaryota</taxon>
        <taxon>Metazoa</taxon>
        <taxon>Chordata</taxon>
        <taxon>Craniata</taxon>
        <taxon>Vertebrata</taxon>
        <taxon>Euteleostomi</taxon>
        <taxon>Amphibia</taxon>
        <taxon>Batrachia</taxon>
        <taxon>Anura</taxon>
        <taxon>Pelobatoidea</taxon>
        <taxon>Pelobatidae</taxon>
        <taxon>Pelobates</taxon>
    </lineage>
</organism>
<comment type="function">
    <text evidence="8">Involved in male fertility. Required for manchette development and acrosome biogenesis during spermiogenesis. Binds in vitro to phospholipids, including phosphatidylinositol 3-phosphate (PtdIns(3)P), phosphatidylinositol 4,5-bisphosphate (PtdIns(4,5)P2), phosphatidylinositol 4-phosphate (PtdIns(4)P) and phosphatidic acid (PA). Contrary to other profilin family members, does not bind to actin in vitro.</text>
</comment>
<proteinExistence type="inferred from homology"/>
<dbReference type="PANTHER" id="PTHR11604">
    <property type="entry name" value="PROFILIN"/>
    <property type="match status" value="1"/>
</dbReference>
<dbReference type="FunFam" id="3.30.450.30:FF:000007">
    <property type="entry name" value="Profilin"/>
    <property type="match status" value="1"/>
</dbReference>
<dbReference type="Gene3D" id="3.30.450.30">
    <property type="entry name" value="Dynein light chain 2a, cytoplasmic"/>
    <property type="match status" value="1"/>
</dbReference>
<keyword evidence="3" id="KW-0217">Developmental protein</keyword>
<name>A0AAD1RAI0_PELCU</name>
<dbReference type="InterPro" id="IPR005455">
    <property type="entry name" value="PFN_euk"/>
</dbReference>
<keyword evidence="5" id="KW-0221">Differentiation</keyword>
<dbReference type="Proteomes" id="UP001295444">
    <property type="component" value="Chromosome 02"/>
</dbReference>
<evidence type="ECO:0000256" key="8">
    <source>
        <dbReference type="ARBA" id="ARBA00059169"/>
    </source>
</evidence>
<sequence length="128" mass="14609">MNQIQNLLYDSLIRTSHVEGAVLIKIKEGLMCVSPPRFNVPPQQVQLIIDAFKNVSATRKEGIYFREKNYKCIRADKNSVYAKCDDDGIVLVKTKVHILLATYCKGMYPSVCVEATEKLGSYFREKEM</sequence>
<dbReference type="Pfam" id="PF00235">
    <property type="entry name" value="Profilin"/>
    <property type="match status" value="1"/>
</dbReference>
<evidence type="ECO:0000256" key="9">
    <source>
        <dbReference type="RuleBase" id="RU003909"/>
    </source>
</evidence>
<dbReference type="GO" id="GO:0030154">
    <property type="term" value="P:cell differentiation"/>
    <property type="evidence" value="ECO:0007669"/>
    <property type="project" value="UniProtKB-KW"/>
</dbReference>
<evidence type="ECO:0000256" key="7">
    <source>
        <dbReference type="ARBA" id="ARBA00023121"/>
    </source>
</evidence>
<evidence type="ECO:0000256" key="1">
    <source>
        <dbReference type="ARBA" id="ARBA00004496"/>
    </source>
</evidence>
<evidence type="ECO:0000256" key="4">
    <source>
        <dbReference type="ARBA" id="ARBA00022490"/>
    </source>
</evidence>
<protein>
    <recommendedName>
        <fullName evidence="9">Profilin</fullName>
    </recommendedName>
</protein>
<keyword evidence="6" id="KW-0744">Spermatogenesis</keyword>
<dbReference type="GO" id="GO:0008289">
    <property type="term" value="F:lipid binding"/>
    <property type="evidence" value="ECO:0007669"/>
    <property type="project" value="UniProtKB-KW"/>
</dbReference>
<keyword evidence="9" id="KW-0009">Actin-binding</keyword>
<dbReference type="CDD" id="cd00148">
    <property type="entry name" value="PROF"/>
    <property type="match status" value="1"/>
</dbReference>
<dbReference type="EMBL" id="OW240913">
    <property type="protein sequence ID" value="CAH2245892.1"/>
    <property type="molecule type" value="Genomic_DNA"/>
</dbReference>
<dbReference type="SUPFAM" id="SSF55770">
    <property type="entry name" value="Profilin (actin-binding protein)"/>
    <property type="match status" value="1"/>
</dbReference>
<dbReference type="GO" id="GO:0007283">
    <property type="term" value="P:spermatogenesis"/>
    <property type="evidence" value="ECO:0007669"/>
    <property type="project" value="UniProtKB-KW"/>
</dbReference>
<keyword evidence="11" id="KW-1185">Reference proteome</keyword>
<evidence type="ECO:0000256" key="3">
    <source>
        <dbReference type="ARBA" id="ARBA00022473"/>
    </source>
</evidence>
<evidence type="ECO:0000313" key="11">
    <source>
        <dbReference type="Proteomes" id="UP001295444"/>
    </source>
</evidence>
<evidence type="ECO:0000256" key="6">
    <source>
        <dbReference type="ARBA" id="ARBA00022871"/>
    </source>
</evidence>
<comment type="similarity">
    <text evidence="2 9">Belongs to the profilin family.</text>
</comment>
<evidence type="ECO:0000313" key="10">
    <source>
        <dbReference type="EMBL" id="CAH2245892.1"/>
    </source>
</evidence>
<dbReference type="InterPro" id="IPR048278">
    <property type="entry name" value="PFN"/>
</dbReference>
<evidence type="ECO:0000256" key="2">
    <source>
        <dbReference type="ARBA" id="ARBA00010058"/>
    </source>
</evidence>
<dbReference type="GO" id="GO:0005938">
    <property type="term" value="C:cell cortex"/>
    <property type="evidence" value="ECO:0007669"/>
    <property type="project" value="TreeGrafter"/>
</dbReference>